<dbReference type="GO" id="GO:1901135">
    <property type="term" value="P:carbohydrate derivative metabolic process"/>
    <property type="evidence" value="ECO:0007669"/>
    <property type="project" value="InterPro"/>
</dbReference>
<organism evidence="2 3">
    <name type="scientific">Gordonia malaquae NBRC 108250</name>
    <dbReference type="NCBI Taxonomy" id="1223542"/>
    <lineage>
        <taxon>Bacteria</taxon>
        <taxon>Bacillati</taxon>
        <taxon>Actinomycetota</taxon>
        <taxon>Actinomycetes</taxon>
        <taxon>Mycobacteriales</taxon>
        <taxon>Gordoniaceae</taxon>
        <taxon>Gordonia</taxon>
    </lineage>
</organism>
<dbReference type="OrthoDB" id="4772742at2"/>
<dbReference type="GO" id="GO:0097367">
    <property type="term" value="F:carbohydrate derivative binding"/>
    <property type="evidence" value="ECO:0007669"/>
    <property type="project" value="InterPro"/>
</dbReference>
<gene>
    <name evidence="2" type="ORF">GM1_011_00840</name>
</gene>
<comment type="caution">
    <text evidence="2">The sequence shown here is derived from an EMBL/GenBank/DDBJ whole genome shotgun (WGS) entry which is preliminary data.</text>
</comment>
<dbReference type="AlphaFoldDB" id="M3TE09"/>
<sequence>MSAHFRDLDDTDGLVAADRDGLLRSAAMSGAHVRAVAHAVAEGALDRLTDLRPRAVVLVTGRSAAADRAARFVVALLASRFDAPLVVTPSLPGWIGPLDVVVVAGDDPGDRAYADASQRALRRRAELVTAVPVEGPVADAIGSDPVADLSPRLRVDDRFAFARLVAVFVAVCTAFDSVRLHPAPSSLADIADLLDAEAAADHPSHESFHNQAKLLALRVAGRPVVWAGDTPASTVLAAHIASTVFTVAGIASAADDEQSALARLRVSAHSGASAADSIFYDPDFDDAPPAEQPRVILVTTANRGWGVEQRVSALGDVDVVTEQSDAPDYPGGLAEQPRRDPEFSDVPADLSAYLTVAVRADLASAYLELAGETA</sequence>
<dbReference type="RefSeq" id="WP_008378208.1">
    <property type="nucleotide sequence ID" value="NZ_BAOP01000011.1"/>
</dbReference>
<evidence type="ECO:0000313" key="3">
    <source>
        <dbReference type="Proteomes" id="UP000035009"/>
    </source>
</evidence>
<evidence type="ECO:0008006" key="4">
    <source>
        <dbReference type="Google" id="ProtNLM"/>
    </source>
</evidence>
<keyword evidence="3" id="KW-1185">Reference proteome</keyword>
<dbReference type="EMBL" id="BAOP01000011">
    <property type="protein sequence ID" value="GAC79656.1"/>
    <property type="molecule type" value="Genomic_DNA"/>
</dbReference>
<dbReference type="eggNOG" id="COG1737">
    <property type="taxonomic scope" value="Bacteria"/>
</dbReference>
<dbReference type="InterPro" id="IPR046348">
    <property type="entry name" value="SIS_dom_sf"/>
</dbReference>
<evidence type="ECO:0000256" key="1">
    <source>
        <dbReference type="SAM" id="MobiDB-lite"/>
    </source>
</evidence>
<reference evidence="2 3" key="1">
    <citation type="submission" date="2013-02" db="EMBL/GenBank/DDBJ databases">
        <title>Whole genome shotgun sequence of Gordonia malaquae NBRC 108250.</title>
        <authorList>
            <person name="Yoshida I."/>
            <person name="Hosoyama A."/>
            <person name="Tsuchikane K."/>
            <person name="Ando Y."/>
            <person name="Baba S."/>
            <person name="Ohji S."/>
            <person name="Hamada M."/>
            <person name="Tamura T."/>
            <person name="Yamazoe A."/>
            <person name="Yamazaki S."/>
            <person name="Fujita N."/>
        </authorList>
    </citation>
    <scope>NUCLEOTIDE SEQUENCE [LARGE SCALE GENOMIC DNA]</scope>
    <source>
        <strain evidence="2 3">NBRC 108250</strain>
    </source>
</reference>
<feature type="region of interest" description="Disordered" evidence="1">
    <location>
        <begin position="324"/>
        <end position="344"/>
    </location>
</feature>
<name>M3TE09_GORML</name>
<dbReference type="Proteomes" id="UP000035009">
    <property type="component" value="Unassembled WGS sequence"/>
</dbReference>
<dbReference type="SUPFAM" id="SSF53697">
    <property type="entry name" value="SIS domain"/>
    <property type="match status" value="1"/>
</dbReference>
<evidence type="ECO:0000313" key="2">
    <source>
        <dbReference type="EMBL" id="GAC79656.1"/>
    </source>
</evidence>
<accession>M3TE09</accession>
<dbReference type="STRING" id="410332.SAMN04488550_3190"/>
<proteinExistence type="predicted"/>
<protein>
    <recommendedName>
        <fullName evidence="4">Bifunctional glucose-6-phosphate/mannose-6-phosphate isomerase C-terminal domain-containing protein</fullName>
    </recommendedName>
</protein>